<proteinExistence type="predicted"/>
<name>A0A560J3I0_9PROT</name>
<evidence type="ECO:0000313" key="1">
    <source>
        <dbReference type="EMBL" id="TWB63794.1"/>
    </source>
</evidence>
<dbReference type="AlphaFoldDB" id="A0A560J3I0"/>
<organism evidence="1 2">
    <name type="scientific">Nitrospirillum amazonense</name>
    <dbReference type="NCBI Taxonomy" id="28077"/>
    <lineage>
        <taxon>Bacteria</taxon>
        <taxon>Pseudomonadati</taxon>
        <taxon>Pseudomonadota</taxon>
        <taxon>Alphaproteobacteria</taxon>
        <taxon>Rhodospirillales</taxon>
        <taxon>Azospirillaceae</taxon>
        <taxon>Nitrospirillum</taxon>
    </lineage>
</organism>
<reference evidence="1 2" key="1">
    <citation type="submission" date="2019-06" db="EMBL/GenBank/DDBJ databases">
        <title>Genomic Encyclopedia of Type Strains, Phase IV (KMG-V): Genome sequencing to study the core and pangenomes of soil and plant-associated prokaryotes.</title>
        <authorList>
            <person name="Whitman W."/>
        </authorList>
    </citation>
    <scope>NUCLEOTIDE SEQUENCE [LARGE SCALE GENOMIC DNA]</scope>
    <source>
        <strain evidence="1 2">BR 11140</strain>
    </source>
</reference>
<accession>A0A560J3I0</accession>
<protein>
    <submittedName>
        <fullName evidence="1">Uncharacterized protein</fullName>
    </submittedName>
</protein>
<comment type="caution">
    <text evidence="1">The sequence shown here is derived from an EMBL/GenBank/DDBJ whole genome shotgun (WGS) entry which is preliminary data.</text>
</comment>
<sequence length="93" mass="9802">MAKGTGMKRVMEGVTVRTFPQVARAAGLAPDQPFTIVLTESVEAASSSSATSTIDEGERTARFLALAGLGVRTAGARTQADIDACVRNFRDDR</sequence>
<evidence type="ECO:0000313" key="2">
    <source>
        <dbReference type="Proteomes" id="UP000318050"/>
    </source>
</evidence>
<gene>
    <name evidence="1" type="ORF">FBZ92_103287</name>
</gene>
<dbReference type="EMBL" id="VITT01000003">
    <property type="protein sequence ID" value="TWB63794.1"/>
    <property type="molecule type" value="Genomic_DNA"/>
</dbReference>
<dbReference type="Proteomes" id="UP000318050">
    <property type="component" value="Unassembled WGS sequence"/>
</dbReference>